<dbReference type="AlphaFoldDB" id="A0A7Z0A7M6"/>
<dbReference type="PROSITE" id="PS50263">
    <property type="entry name" value="CN_HYDROLASE"/>
    <property type="match status" value="1"/>
</dbReference>
<dbReference type="Gene3D" id="3.60.110.10">
    <property type="entry name" value="Carbon-nitrogen hydrolase"/>
    <property type="match status" value="1"/>
</dbReference>
<dbReference type="SUPFAM" id="SSF56317">
    <property type="entry name" value="Carbon-nitrogen hydrolase"/>
    <property type="match status" value="1"/>
</dbReference>
<dbReference type="InterPro" id="IPR003010">
    <property type="entry name" value="C-N_Hydrolase"/>
</dbReference>
<name>A0A7Z0A7M6_9MICO</name>
<comment type="similarity">
    <text evidence="1">Belongs to the carbon-nitrogen hydrolase superfamily. NIT1/NIT2 family.</text>
</comment>
<dbReference type="EMBL" id="JACBZP010000001">
    <property type="protein sequence ID" value="NYI65924.1"/>
    <property type="molecule type" value="Genomic_DNA"/>
</dbReference>
<comment type="caution">
    <text evidence="4">The sequence shown here is derived from an EMBL/GenBank/DDBJ whole genome shotgun (WGS) entry which is preliminary data.</text>
</comment>
<sequence>MSVLRIAGLQTPGTPGDVEANLAELDSAAGEAAAAGARLLITPEMFVTGYDIGDGVRETDGLTQRVAEIARQRAVGVLAGLPARRPGGIANSAVFVKPDGTVAAEYDKTHLFASLDKTRFAAGDRLTTIVDFDGVGIGVLICYDVEFPEAARALAMAGAQLIAVPTANMVPFDFICTSVIPVRAWENQTYVAYINHSGSERDTVYAGQSSIVGPDGVPLAAAASDGRTLLVADIDTDIVQRARADNPYLTDRRPDLYGPATDRHRPVQ</sequence>
<dbReference type="GO" id="GO:0016787">
    <property type="term" value="F:hydrolase activity"/>
    <property type="evidence" value="ECO:0007669"/>
    <property type="project" value="UniProtKB-KW"/>
</dbReference>
<evidence type="ECO:0000313" key="4">
    <source>
        <dbReference type="EMBL" id="NYI65924.1"/>
    </source>
</evidence>
<organism evidence="4 5">
    <name type="scientific">Spelaeicoccus albus</name>
    <dbReference type="NCBI Taxonomy" id="1280376"/>
    <lineage>
        <taxon>Bacteria</taxon>
        <taxon>Bacillati</taxon>
        <taxon>Actinomycetota</taxon>
        <taxon>Actinomycetes</taxon>
        <taxon>Micrococcales</taxon>
        <taxon>Brevibacteriaceae</taxon>
        <taxon>Spelaeicoccus</taxon>
    </lineage>
</organism>
<proteinExistence type="inferred from homology"/>
<dbReference type="PROSITE" id="PS01227">
    <property type="entry name" value="UPF0012"/>
    <property type="match status" value="1"/>
</dbReference>
<dbReference type="InterPro" id="IPR036526">
    <property type="entry name" value="C-N_Hydrolase_sf"/>
</dbReference>
<keyword evidence="5" id="KW-1185">Reference proteome</keyword>
<feature type="domain" description="CN hydrolase" evidence="3">
    <location>
        <begin position="4"/>
        <end position="236"/>
    </location>
</feature>
<evidence type="ECO:0000256" key="2">
    <source>
        <dbReference type="SAM" id="MobiDB-lite"/>
    </source>
</evidence>
<protein>
    <submittedName>
        <fullName evidence="4">Putative amidohydrolase</fullName>
    </submittedName>
</protein>
<dbReference type="CDD" id="cd07576">
    <property type="entry name" value="R-amidase_like"/>
    <property type="match status" value="1"/>
</dbReference>
<evidence type="ECO:0000313" key="5">
    <source>
        <dbReference type="Proteomes" id="UP000539111"/>
    </source>
</evidence>
<reference evidence="4 5" key="1">
    <citation type="submission" date="2020-07" db="EMBL/GenBank/DDBJ databases">
        <title>Sequencing the genomes of 1000 actinobacteria strains.</title>
        <authorList>
            <person name="Klenk H.-P."/>
        </authorList>
    </citation>
    <scope>NUCLEOTIDE SEQUENCE [LARGE SCALE GENOMIC DNA]</scope>
    <source>
        <strain evidence="4 5">DSM 26341</strain>
    </source>
</reference>
<dbReference type="Pfam" id="PF00795">
    <property type="entry name" value="CN_hydrolase"/>
    <property type="match status" value="1"/>
</dbReference>
<evidence type="ECO:0000256" key="1">
    <source>
        <dbReference type="ARBA" id="ARBA00010613"/>
    </source>
</evidence>
<dbReference type="PANTHER" id="PTHR23088">
    <property type="entry name" value="NITRILASE-RELATED"/>
    <property type="match status" value="1"/>
</dbReference>
<accession>A0A7Z0A7M6</accession>
<feature type="region of interest" description="Disordered" evidence="2">
    <location>
        <begin position="249"/>
        <end position="268"/>
    </location>
</feature>
<dbReference type="InterPro" id="IPR001110">
    <property type="entry name" value="UPF0012_CS"/>
</dbReference>
<dbReference type="Proteomes" id="UP000539111">
    <property type="component" value="Unassembled WGS sequence"/>
</dbReference>
<evidence type="ECO:0000259" key="3">
    <source>
        <dbReference type="PROSITE" id="PS50263"/>
    </source>
</evidence>
<keyword evidence="4" id="KW-0378">Hydrolase</keyword>
<dbReference type="RefSeq" id="WP_179424956.1">
    <property type="nucleotide sequence ID" value="NZ_JACBZP010000001.1"/>
</dbReference>
<dbReference type="InterPro" id="IPR044083">
    <property type="entry name" value="RamA-like"/>
</dbReference>
<gene>
    <name evidence="4" type="ORF">BJY26_000230</name>
</gene>
<dbReference type="PANTHER" id="PTHR23088:SF27">
    <property type="entry name" value="DEAMINATED GLUTATHIONE AMIDASE"/>
    <property type="match status" value="1"/>
</dbReference>